<sequence>MISTSAVFRSFNIHEYQAKDLLRKFGLKTLVGGVAETADEAEKISRMVVEEGSGKCVIKAQIHAGGRGMGHFKSGFKGGVHLCKTSKEGRYFAEKMLGETLVTKQTGEEGKLVRKVYFEDAAAIKRELYVSILLDRGAGGPVFIVSTEGGMDIEGVAEHTPELIWKFPVGPDGLNRAKAEEIARALKFGEASLDQVCGELTKMYEMFVKTDATQVEINPFAETEAGEGVCLDAKFNFDDGAEFRQKEIFDMRDPEEEDMRELEAAKHGLNYVSLPGTIGCLVNGAGLAMATCDMLSLVGLVPANFLDTSGGINHEKIYTALDLVLSDEHVKVMFVNIFGGIVNCRILAEALVDFMKERKPKTPFVVRLEGTEADAAKKCLKESGVPIFPVNGMHDGVLKVKELHEKL</sequence>
<keyword evidence="4 6" id="KW-0547">Nucleotide-binding</keyword>
<gene>
    <name evidence="9" type="ORF">ADUPG1_006879</name>
</gene>
<accession>A0ABQ5KJW9</accession>
<dbReference type="Pfam" id="PF00549">
    <property type="entry name" value="Ligase_CoA"/>
    <property type="match status" value="1"/>
</dbReference>
<dbReference type="InterPro" id="IPR016102">
    <property type="entry name" value="Succinyl-CoA_synth-like"/>
</dbReference>
<feature type="binding site" evidence="6">
    <location>
        <begin position="66"/>
        <end position="68"/>
    </location>
    <ligand>
        <name>ATP</name>
        <dbReference type="ChEBI" id="CHEBI:30616"/>
    </ligand>
</feature>
<feature type="binding site" evidence="6">
    <location>
        <position position="59"/>
    </location>
    <ligand>
        <name>ATP</name>
        <dbReference type="ChEBI" id="CHEBI:30616"/>
    </ligand>
</feature>
<dbReference type="SUPFAM" id="SSF52210">
    <property type="entry name" value="Succinyl-CoA synthetase domains"/>
    <property type="match status" value="1"/>
</dbReference>
<dbReference type="InterPro" id="IPR013650">
    <property type="entry name" value="ATP-grasp_succ-CoA_synth-type"/>
</dbReference>
<dbReference type="PIRSF" id="PIRSF001554">
    <property type="entry name" value="SucCS_beta"/>
    <property type="match status" value="1"/>
</dbReference>
<dbReference type="InterPro" id="IPR013815">
    <property type="entry name" value="ATP_grasp_subdomain_1"/>
</dbReference>
<keyword evidence="5 6" id="KW-0460">Magnesium</keyword>
<dbReference type="NCBIfam" id="NF001913">
    <property type="entry name" value="PRK00696.1"/>
    <property type="match status" value="1"/>
</dbReference>
<keyword evidence="6" id="KW-0816">Tricarboxylic acid cycle</keyword>
<comment type="function">
    <text evidence="6">Succinyl-CoA synthetase functions in the citric acid cycle (TCA), coupling the hydrolysis of succinyl-CoA to the synthesis of ATP and thus represents the only step of substrate-level phosphorylation in the TCA. The beta subunit provides nucleotide specificity of the enzyme and binds the substrate succinate, while the binding sites for coenzyme A and phosphate are found in the alpha subunit.</text>
</comment>
<keyword evidence="10" id="KW-1185">Reference proteome</keyword>
<dbReference type="GO" id="GO:0016874">
    <property type="term" value="F:ligase activity"/>
    <property type="evidence" value="ECO:0007669"/>
    <property type="project" value="UniProtKB-KW"/>
</dbReference>
<dbReference type="EC" id="6.2.1.5" evidence="6"/>
<dbReference type="Pfam" id="PF08442">
    <property type="entry name" value="ATP-grasp_2"/>
    <property type="match status" value="1"/>
</dbReference>
<evidence type="ECO:0000313" key="10">
    <source>
        <dbReference type="Proteomes" id="UP001057375"/>
    </source>
</evidence>
<dbReference type="InterPro" id="IPR005811">
    <property type="entry name" value="SUCC_ACL_C"/>
</dbReference>
<dbReference type="SUPFAM" id="SSF56059">
    <property type="entry name" value="Glutathione synthetase ATP-binding domain-like"/>
    <property type="match status" value="1"/>
</dbReference>
<dbReference type="PANTHER" id="PTHR11815">
    <property type="entry name" value="SUCCINYL-COA SYNTHETASE BETA CHAIN"/>
    <property type="match status" value="1"/>
</dbReference>
<organism evidence="9 10">
    <name type="scientific">Aduncisulcus paluster</name>
    <dbReference type="NCBI Taxonomy" id="2918883"/>
    <lineage>
        <taxon>Eukaryota</taxon>
        <taxon>Metamonada</taxon>
        <taxon>Carpediemonas-like organisms</taxon>
        <taxon>Aduncisulcus</taxon>
    </lineage>
</organism>
<keyword evidence="2 6" id="KW-0436">Ligase</keyword>
<name>A0ABQ5KJW9_9EUKA</name>
<keyword evidence="6 7" id="KW-0067">ATP-binding</keyword>
<evidence type="ECO:0000256" key="1">
    <source>
        <dbReference type="ARBA" id="ARBA00005064"/>
    </source>
</evidence>
<keyword evidence="6" id="KW-0496">Mitochondrion</keyword>
<evidence type="ECO:0000313" key="9">
    <source>
        <dbReference type="EMBL" id="GKT32817.1"/>
    </source>
</evidence>
<dbReference type="Proteomes" id="UP001057375">
    <property type="component" value="Unassembled WGS sequence"/>
</dbReference>
<dbReference type="EMBL" id="BQXS01010063">
    <property type="protein sequence ID" value="GKT32817.1"/>
    <property type="molecule type" value="Genomic_DNA"/>
</dbReference>
<keyword evidence="3 6" id="KW-0479">Metal-binding</keyword>
<feature type="binding site" evidence="6">
    <location>
        <position position="127"/>
    </location>
    <ligand>
        <name>ATP</name>
        <dbReference type="ChEBI" id="CHEBI:30616"/>
    </ligand>
</feature>
<comment type="subcellular location">
    <subcellularLocation>
        <location evidence="6">Mitochondrion</location>
    </subcellularLocation>
</comment>
<dbReference type="Gene3D" id="3.30.1490.20">
    <property type="entry name" value="ATP-grasp fold, A domain"/>
    <property type="match status" value="1"/>
</dbReference>
<reference evidence="9" key="1">
    <citation type="submission" date="2022-03" db="EMBL/GenBank/DDBJ databases">
        <title>Draft genome sequence of Aduncisulcus paluster, a free-living microaerophilic Fornicata.</title>
        <authorList>
            <person name="Yuyama I."/>
            <person name="Kume K."/>
            <person name="Tamura T."/>
            <person name="Inagaki Y."/>
            <person name="Hashimoto T."/>
        </authorList>
    </citation>
    <scope>NUCLEOTIDE SEQUENCE</scope>
    <source>
        <strain evidence="9">NY0171</strain>
    </source>
</reference>
<dbReference type="InterPro" id="IPR011761">
    <property type="entry name" value="ATP-grasp"/>
</dbReference>
<comment type="pathway">
    <text evidence="1 6">Carbohydrate metabolism; tricarboxylic acid cycle; succinate from succinyl-CoA (ligase route): step 1/1.</text>
</comment>
<evidence type="ECO:0000256" key="3">
    <source>
        <dbReference type="ARBA" id="ARBA00022723"/>
    </source>
</evidence>
<dbReference type="PROSITE" id="PS50975">
    <property type="entry name" value="ATP_GRASP"/>
    <property type="match status" value="1"/>
</dbReference>
<feature type="binding site" evidence="6">
    <location>
        <position position="232"/>
    </location>
    <ligand>
        <name>Mg(2+)</name>
        <dbReference type="ChEBI" id="CHEBI:18420"/>
    </ligand>
</feature>
<dbReference type="InterPro" id="IPR005809">
    <property type="entry name" value="Succ_CoA_ligase-like_bsu"/>
</dbReference>
<comment type="catalytic activity">
    <reaction evidence="6">
        <text>succinate + ATP + CoA = succinyl-CoA + ADP + phosphate</text>
        <dbReference type="Rhea" id="RHEA:17661"/>
        <dbReference type="ChEBI" id="CHEBI:30031"/>
        <dbReference type="ChEBI" id="CHEBI:30616"/>
        <dbReference type="ChEBI" id="CHEBI:43474"/>
        <dbReference type="ChEBI" id="CHEBI:57287"/>
        <dbReference type="ChEBI" id="CHEBI:57292"/>
        <dbReference type="ChEBI" id="CHEBI:456216"/>
        <dbReference type="EC" id="6.2.1.5"/>
    </reaction>
</comment>
<evidence type="ECO:0000256" key="5">
    <source>
        <dbReference type="ARBA" id="ARBA00022842"/>
    </source>
</evidence>
<comment type="similarity">
    <text evidence="6">Belongs to the succinate/malate CoA ligase beta subunit family.</text>
</comment>
<dbReference type="PANTHER" id="PTHR11815:SF10">
    <property type="entry name" value="SUCCINATE--COA LIGASE [GDP-FORMING] SUBUNIT BETA, MITOCHONDRIAL"/>
    <property type="match status" value="1"/>
</dbReference>
<evidence type="ECO:0000259" key="8">
    <source>
        <dbReference type="PROSITE" id="PS50975"/>
    </source>
</evidence>
<protein>
    <recommendedName>
        <fullName evidence="6">Succinate--CoA ligase [ADP-forming] subunit beta, mitochondrial</fullName>
        <ecNumber evidence="6">6.2.1.5</ecNumber>
    </recommendedName>
    <alternativeName>
        <fullName evidence="6">Succinyl-CoA synthetase beta chain</fullName>
        <shortName evidence="6">SCS-beta</shortName>
    </alternativeName>
</protein>
<evidence type="ECO:0000256" key="2">
    <source>
        <dbReference type="ARBA" id="ARBA00022598"/>
    </source>
</evidence>
<comment type="subunit">
    <text evidence="6">Heterodimer of an alpha and a beta subunit.</text>
</comment>
<dbReference type="Gene3D" id="3.40.50.261">
    <property type="entry name" value="Succinyl-CoA synthetase domains"/>
    <property type="match status" value="1"/>
</dbReference>
<dbReference type="Gene3D" id="3.30.470.20">
    <property type="entry name" value="ATP-grasp fold, B domain"/>
    <property type="match status" value="1"/>
</dbReference>
<evidence type="ECO:0000256" key="4">
    <source>
        <dbReference type="ARBA" id="ARBA00022741"/>
    </source>
</evidence>
<feature type="binding site" evidence="6">
    <location>
        <begin position="340"/>
        <end position="342"/>
    </location>
    <ligand>
        <name>substrate</name>
        <note>ligand shared with subunit alpha</note>
    </ligand>
</feature>
<comment type="cofactor">
    <cofactor evidence="6">
        <name>Mg(2+)</name>
        <dbReference type="ChEBI" id="CHEBI:18420"/>
    </cofactor>
    <text evidence="6">Binds 1 Mg(2+) ion per subunit.</text>
</comment>
<comment type="caution">
    <text evidence="9">The sequence shown here is derived from an EMBL/GenBank/DDBJ whole genome shotgun (WGS) entry which is preliminary data.</text>
</comment>
<feature type="binding site" evidence="6">
    <location>
        <position position="283"/>
    </location>
    <ligand>
        <name>substrate</name>
        <note>ligand shared with subunit alpha</note>
    </ligand>
</feature>
<dbReference type="HAMAP" id="MF_00558">
    <property type="entry name" value="Succ_CoA_beta"/>
    <property type="match status" value="1"/>
</dbReference>
<evidence type="ECO:0000256" key="6">
    <source>
        <dbReference type="HAMAP-Rule" id="MF_03219"/>
    </source>
</evidence>
<evidence type="ECO:0000256" key="7">
    <source>
        <dbReference type="PROSITE-ProRule" id="PRU00409"/>
    </source>
</evidence>
<proteinExistence type="inferred from homology"/>
<feature type="domain" description="ATP-grasp" evidence="8">
    <location>
        <begin position="19"/>
        <end position="249"/>
    </location>
</feature>
<dbReference type="NCBIfam" id="TIGR01016">
    <property type="entry name" value="sucCoAbeta"/>
    <property type="match status" value="1"/>
</dbReference>
<feature type="binding site" evidence="6">
    <location>
        <position position="218"/>
    </location>
    <ligand>
        <name>Mg(2+)</name>
        <dbReference type="ChEBI" id="CHEBI:18420"/>
    </ligand>
</feature>